<keyword evidence="3" id="KW-1185">Reference proteome</keyword>
<protein>
    <recommendedName>
        <fullName evidence="1">Na+-translocating membrane potential-generating system MpsC domain-containing protein</fullName>
    </recommendedName>
</protein>
<comment type="caution">
    <text evidence="2">The sequence shown here is derived from an EMBL/GenBank/DDBJ whole genome shotgun (WGS) entry which is preliminary data.</text>
</comment>
<reference evidence="2 3" key="1">
    <citation type="submission" date="2018-03" db="EMBL/GenBank/DDBJ databases">
        <title>The ancient ancestry and fast evolution of plastids.</title>
        <authorList>
            <person name="Moore K.R."/>
            <person name="Magnabosco C."/>
            <person name="Momper L."/>
            <person name="Gold D.A."/>
            <person name="Bosak T."/>
            <person name="Fournier G.P."/>
        </authorList>
    </citation>
    <scope>NUCLEOTIDE SEQUENCE [LARGE SCALE GENOMIC DNA]</scope>
    <source>
        <strain evidence="2 3">CCALA 037</strain>
    </source>
</reference>
<dbReference type="Pfam" id="PF10057">
    <property type="entry name" value="MpsC"/>
    <property type="match status" value="1"/>
</dbReference>
<proteinExistence type="predicted"/>
<dbReference type="OrthoDB" id="512464at2"/>
<feature type="domain" description="Na+-translocating membrane potential-generating system MpsC" evidence="1">
    <location>
        <begin position="8"/>
        <end position="114"/>
    </location>
</feature>
<evidence type="ECO:0000259" key="1">
    <source>
        <dbReference type="Pfam" id="PF10057"/>
    </source>
</evidence>
<evidence type="ECO:0000313" key="3">
    <source>
        <dbReference type="Proteomes" id="UP000238937"/>
    </source>
</evidence>
<dbReference type="AlphaFoldDB" id="A0A2T1GER4"/>
<dbReference type="Proteomes" id="UP000238937">
    <property type="component" value="Unassembled WGS sequence"/>
</dbReference>
<sequence length="143" mass="15715">MVSAELTVGQLERKLSQKIQALYKEKLGHRPSQIICKLFDQKVVIVIEDSITPAEQLLVATGDDRFVEQVRSNLDEAISPYIRETIEQILEVTVEDLLSDATIETGRTAIVAVLGDTPVARNIEAIPKGKKLPKAPAPSVIDN</sequence>
<dbReference type="InterPro" id="IPR018745">
    <property type="entry name" value="MpsC"/>
</dbReference>
<organism evidence="2 3">
    <name type="scientific">Chamaesiphon polymorphus CCALA 037</name>
    <dbReference type="NCBI Taxonomy" id="2107692"/>
    <lineage>
        <taxon>Bacteria</taxon>
        <taxon>Bacillati</taxon>
        <taxon>Cyanobacteriota</taxon>
        <taxon>Cyanophyceae</taxon>
        <taxon>Gomontiellales</taxon>
        <taxon>Chamaesiphonaceae</taxon>
        <taxon>Chamaesiphon</taxon>
    </lineage>
</organism>
<dbReference type="EMBL" id="PVWO01000152">
    <property type="protein sequence ID" value="PSB55986.1"/>
    <property type="molecule type" value="Genomic_DNA"/>
</dbReference>
<gene>
    <name evidence="2" type="ORF">C7B77_13315</name>
</gene>
<accession>A0A2T1GER4</accession>
<dbReference type="RefSeq" id="WP_106305388.1">
    <property type="nucleotide sequence ID" value="NZ_PVWO01000152.1"/>
</dbReference>
<name>A0A2T1GER4_9CYAN</name>
<evidence type="ECO:0000313" key="2">
    <source>
        <dbReference type="EMBL" id="PSB55986.1"/>
    </source>
</evidence>